<dbReference type="PROSITE" id="PS51898">
    <property type="entry name" value="TYR_RECOMBINASE"/>
    <property type="match status" value="1"/>
</dbReference>
<evidence type="ECO:0000256" key="2">
    <source>
        <dbReference type="ARBA" id="ARBA00022741"/>
    </source>
</evidence>
<keyword evidence="2 7" id="KW-0547">Nucleotide-binding</keyword>
<dbReference type="InterPro" id="IPR002104">
    <property type="entry name" value="Integrase_catalytic"/>
</dbReference>
<feature type="domain" description="Tyr recombinase" evidence="9">
    <location>
        <begin position="190"/>
        <end position="406"/>
    </location>
</feature>
<gene>
    <name evidence="10" type="ORF">GNZ13_37255</name>
</gene>
<keyword evidence="5" id="KW-0238">DNA-binding</keyword>
<dbReference type="SUPFAM" id="SSF56349">
    <property type="entry name" value="DNA breaking-rejoining enzymes"/>
    <property type="match status" value="1"/>
</dbReference>
<keyword evidence="6" id="KW-0233">DNA recombination</keyword>
<evidence type="ECO:0000259" key="8">
    <source>
        <dbReference type="PROSITE" id="PS51161"/>
    </source>
</evidence>
<evidence type="ECO:0000256" key="6">
    <source>
        <dbReference type="ARBA" id="ARBA00023172"/>
    </source>
</evidence>
<comment type="similarity">
    <text evidence="1">Belongs to the 'phage' integrase family.</text>
</comment>
<evidence type="ECO:0000256" key="3">
    <source>
        <dbReference type="ARBA" id="ARBA00022840"/>
    </source>
</evidence>
<dbReference type="AlphaFoldDB" id="A0A972NWU4"/>
<reference evidence="10 11" key="1">
    <citation type="submission" date="2019-11" db="EMBL/GenBank/DDBJ databases">
        <title>Metabolism of dissolved organic matter in forest soils.</title>
        <authorList>
            <person name="Cyle K.T."/>
            <person name="Wilhelm R.C."/>
            <person name="Martinez C.E."/>
        </authorList>
    </citation>
    <scope>NUCLEOTIDE SEQUENCE [LARGE SCALE GENOMIC DNA]</scope>
    <source>
        <strain evidence="10 11">5N</strain>
    </source>
</reference>
<dbReference type="InterPro" id="IPR005144">
    <property type="entry name" value="ATP-cone_dom"/>
</dbReference>
<protein>
    <submittedName>
        <fullName evidence="10">Tyrosine-type recombinase/integrase</fullName>
    </submittedName>
</protein>
<evidence type="ECO:0000313" key="10">
    <source>
        <dbReference type="EMBL" id="NPT60054.1"/>
    </source>
</evidence>
<dbReference type="GO" id="GO:0003677">
    <property type="term" value="F:DNA binding"/>
    <property type="evidence" value="ECO:0007669"/>
    <property type="project" value="UniProtKB-KW"/>
</dbReference>
<dbReference type="GO" id="GO:0006310">
    <property type="term" value="P:DNA recombination"/>
    <property type="evidence" value="ECO:0007669"/>
    <property type="project" value="UniProtKB-KW"/>
</dbReference>
<dbReference type="InterPro" id="IPR011010">
    <property type="entry name" value="DNA_brk_join_enz"/>
</dbReference>
<name>A0A972NWU4_9BURK</name>
<dbReference type="Pfam" id="PF00589">
    <property type="entry name" value="Phage_integrase"/>
    <property type="match status" value="1"/>
</dbReference>
<evidence type="ECO:0000256" key="4">
    <source>
        <dbReference type="ARBA" id="ARBA00022908"/>
    </source>
</evidence>
<dbReference type="CDD" id="cd00397">
    <property type="entry name" value="DNA_BRE_C"/>
    <property type="match status" value="1"/>
</dbReference>
<feature type="domain" description="ATP-cone" evidence="8">
    <location>
        <begin position="311"/>
        <end position="400"/>
    </location>
</feature>
<dbReference type="GO" id="GO:0005524">
    <property type="term" value="F:ATP binding"/>
    <property type="evidence" value="ECO:0007669"/>
    <property type="project" value="UniProtKB-UniRule"/>
</dbReference>
<evidence type="ECO:0000259" key="9">
    <source>
        <dbReference type="PROSITE" id="PS51898"/>
    </source>
</evidence>
<evidence type="ECO:0000313" key="11">
    <source>
        <dbReference type="Proteomes" id="UP000655523"/>
    </source>
</evidence>
<evidence type="ECO:0000256" key="5">
    <source>
        <dbReference type="ARBA" id="ARBA00023125"/>
    </source>
</evidence>
<dbReference type="PANTHER" id="PTHR30349">
    <property type="entry name" value="PHAGE INTEGRASE-RELATED"/>
    <property type="match status" value="1"/>
</dbReference>
<dbReference type="PANTHER" id="PTHR30349:SF41">
    <property type="entry name" value="INTEGRASE_RECOMBINASE PROTEIN MJ0367-RELATED"/>
    <property type="match status" value="1"/>
</dbReference>
<keyword evidence="3 7" id="KW-0067">ATP-binding</keyword>
<proteinExistence type="inferred from homology"/>
<keyword evidence="4" id="KW-0229">DNA integration</keyword>
<evidence type="ECO:0000256" key="7">
    <source>
        <dbReference type="PROSITE-ProRule" id="PRU00492"/>
    </source>
</evidence>
<dbReference type="EMBL" id="WOEZ01000210">
    <property type="protein sequence ID" value="NPT60054.1"/>
    <property type="molecule type" value="Genomic_DNA"/>
</dbReference>
<accession>A0A972NWU4</accession>
<organism evidence="10 11">
    <name type="scientific">Paraburkholderia elongata</name>
    <dbReference type="NCBI Taxonomy" id="2675747"/>
    <lineage>
        <taxon>Bacteria</taxon>
        <taxon>Pseudomonadati</taxon>
        <taxon>Pseudomonadota</taxon>
        <taxon>Betaproteobacteria</taxon>
        <taxon>Burkholderiales</taxon>
        <taxon>Burkholderiaceae</taxon>
        <taxon>Paraburkholderia</taxon>
    </lineage>
</organism>
<keyword evidence="11" id="KW-1185">Reference proteome</keyword>
<dbReference type="InterPro" id="IPR050090">
    <property type="entry name" value="Tyrosine_recombinase_XerCD"/>
</dbReference>
<comment type="caution">
    <text evidence="10">The sequence shown here is derived from an EMBL/GenBank/DDBJ whole genome shotgun (WGS) entry which is preliminary data.</text>
</comment>
<dbReference type="Gene3D" id="1.10.443.10">
    <property type="entry name" value="Intergrase catalytic core"/>
    <property type="match status" value="1"/>
</dbReference>
<dbReference type="PROSITE" id="PS51161">
    <property type="entry name" value="ATP_CONE"/>
    <property type="match status" value="1"/>
</dbReference>
<evidence type="ECO:0000256" key="1">
    <source>
        <dbReference type="ARBA" id="ARBA00008857"/>
    </source>
</evidence>
<dbReference type="InterPro" id="IPR013762">
    <property type="entry name" value="Integrase-like_cat_sf"/>
</dbReference>
<dbReference type="Proteomes" id="UP000655523">
    <property type="component" value="Unassembled WGS sequence"/>
</dbReference>
<sequence length="420" mass="47952">MTQYVAKRIRFRNGERYSVLQVPYGLPVHEVTVYLDKFRKRGRAANTVHFVCCSLALLYRELDVAKVNLLDRLAEGRFLSVAELNRLASAAQYRVQDLDADAQDESKSNVIHIARMGLRRKSGVSERQPVDVGTQASRLRYIADFLAFISDYVGSTLPKEAKRELKAESEQALTAFREHVPPVSRRAKLNSRVGLSQEEEDRLVSVVHPDSPDNPWDRGFVRQRNWLIVVLLLATGMRRGELLGLQIGDLHPSQPKLLIIRRADAVEDPRRIQPNTKTYDREIELTPAIMRKLWSYINKVRRKIKAARAIPQVIVSDEGAPLSQASIDKIFAQLREACPGLPVTLTSHVMRHTWNERFSEQAETMGLTDAVEEKARNSQQGWSDNSKMAAIYTRRHTAKKGREISLKLQERLDDKLDRDK</sequence>
<dbReference type="GO" id="GO:0015074">
    <property type="term" value="P:DNA integration"/>
    <property type="evidence" value="ECO:0007669"/>
    <property type="project" value="UniProtKB-KW"/>
</dbReference>